<dbReference type="PRINTS" id="PR00747">
    <property type="entry name" value="GLYHDRLASE47"/>
</dbReference>
<dbReference type="Proteomes" id="UP000818624">
    <property type="component" value="Chromosome 2"/>
</dbReference>
<dbReference type="InterPro" id="IPR001382">
    <property type="entry name" value="Glyco_hydro_47"/>
</dbReference>
<dbReference type="SUPFAM" id="SSF48225">
    <property type="entry name" value="Seven-hairpin glycosidases"/>
    <property type="match status" value="1"/>
</dbReference>
<evidence type="ECO:0000313" key="13">
    <source>
        <dbReference type="EMBL" id="WFD48043.1"/>
    </source>
</evidence>
<keyword evidence="4" id="KW-0479">Metal-binding</keyword>
<name>A0ABY8ERC2_MALFU</name>
<dbReference type="Pfam" id="PF01532">
    <property type="entry name" value="Glyco_hydro_47"/>
    <property type="match status" value="1"/>
</dbReference>
<evidence type="ECO:0000256" key="3">
    <source>
        <dbReference type="ARBA" id="ARBA00007658"/>
    </source>
</evidence>
<evidence type="ECO:0000256" key="4">
    <source>
        <dbReference type="ARBA" id="ARBA00022723"/>
    </source>
</evidence>
<dbReference type="InterPro" id="IPR036026">
    <property type="entry name" value="Seven-hairpin_glycosidases"/>
</dbReference>
<keyword evidence="7" id="KW-1015">Disulfide bond</keyword>
<feature type="compositionally biased region" description="Low complexity" evidence="11">
    <location>
        <begin position="55"/>
        <end position="83"/>
    </location>
</feature>
<evidence type="ECO:0000256" key="10">
    <source>
        <dbReference type="RuleBase" id="RU361193"/>
    </source>
</evidence>
<evidence type="ECO:0000256" key="6">
    <source>
        <dbReference type="ARBA" id="ARBA00022837"/>
    </source>
</evidence>
<comment type="similarity">
    <text evidence="3 10">Belongs to the glycosyl hydrolase 47 family.</text>
</comment>
<keyword evidence="12" id="KW-0812">Transmembrane</keyword>
<evidence type="ECO:0000256" key="1">
    <source>
        <dbReference type="ARBA" id="ARBA00001913"/>
    </source>
</evidence>
<dbReference type="GO" id="GO:0004571">
    <property type="term" value="F:mannosyl-oligosaccharide 1,2-alpha-mannosidase activity"/>
    <property type="evidence" value="ECO:0007669"/>
    <property type="project" value="UniProtKB-EC"/>
</dbReference>
<evidence type="ECO:0000313" key="14">
    <source>
        <dbReference type="Proteomes" id="UP000818624"/>
    </source>
</evidence>
<comment type="pathway">
    <text evidence="2">Protein modification; protein glycosylation.</text>
</comment>
<keyword evidence="5 10" id="KW-0378">Hydrolase</keyword>
<comment type="cofactor">
    <cofactor evidence="1">
        <name>Ca(2+)</name>
        <dbReference type="ChEBI" id="CHEBI:29108"/>
    </cofactor>
</comment>
<reference evidence="13 14" key="1">
    <citation type="journal article" date="2020" name="Elife">
        <title>Loss of centromere function drives karyotype evolution in closely related Malassezia species.</title>
        <authorList>
            <person name="Sankaranarayanan S.R."/>
            <person name="Ianiri G."/>
            <person name="Coelho M.A."/>
            <person name="Reza M.H."/>
            <person name="Thimmappa B.C."/>
            <person name="Ganguly P."/>
            <person name="Vadnala R.N."/>
            <person name="Sun S."/>
            <person name="Siddharthan R."/>
            <person name="Tellgren-Roth C."/>
            <person name="Dawson T.L."/>
            <person name="Heitman J."/>
            <person name="Sanyal K."/>
        </authorList>
    </citation>
    <scope>NUCLEOTIDE SEQUENCE [LARGE SCALE GENOMIC DNA]</scope>
    <source>
        <strain evidence="13">CBS14141</strain>
    </source>
</reference>
<accession>A0ABY8ERC2</accession>
<feature type="region of interest" description="Disordered" evidence="11">
    <location>
        <begin position="52"/>
        <end position="88"/>
    </location>
</feature>
<dbReference type="EC" id="3.2.1.-" evidence="10"/>
<comment type="catalytic activity">
    <reaction evidence="9">
        <text>N(4)-(alpha-D-Man-(1-&gt;2)-alpha-D-Man-(1-&gt;2)-alpha-D-Man-(1-&gt;3)-[alpha-D-Man-(1-&gt;2)-alpha-D-Man-(1-&gt;3)-[alpha-D-Man-(1-&gt;2)-alpha-D-Man-(1-&gt;6)]-alpha-D-Man-(1-&gt;6)]-beta-D-Man-(1-&gt;4)-beta-D-GlcNAc-(1-&gt;4)-beta-D-GlcNAc)-L-asparaginyl-[protein] (N-glucan mannose isomer 9A1,2,3B1,2,3) + 4 H2O = N(4)-(alpha-D-Man-(1-&gt;3)-[alpha-D-Man-(1-&gt;3)-[alpha-D-Man-(1-&gt;6)]-alpha-D-Man-(1-&gt;6)]-beta-D-Man-(1-&gt;4)-beta-D-GlcNAc-(1-&gt;4)-beta-D-GlcNAc)-L-asparaginyl-[protein] (N-glucan mannose isomer 5A1,2) + 4 beta-D-mannose</text>
        <dbReference type="Rhea" id="RHEA:56008"/>
        <dbReference type="Rhea" id="RHEA-COMP:14356"/>
        <dbReference type="Rhea" id="RHEA-COMP:14367"/>
        <dbReference type="ChEBI" id="CHEBI:15377"/>
        <dbReference type="ChEBI" id="CHEBI:28563"/>
        <dbReference type="ChEBI" id="CHEBI:59087"/>
        <dbReference type="ChEBI" id="CHEBI:139493"/>
        <dbReference type="EC" id="3.2.1.113"/>
    </reaction>
</comment>
<evidence type="ECO:0000256" key="12">
    <source>
        <dbReference type="SAM" id="Phobius"/>
    </source>
</evidence>
<evidence type="ECO:0000256" key="7">
    <source>
        <dbReference type="ARBA" id="ARBA00023157"/>
    </source>
</evidence>
<evidence type="ECO:0000256" key="2">
    <source>
        <dbReference type="ARBA" id="ARBA00004922"/>
    </source>
</evidence>
<evidence type="ECO:0000256" key="11">
    <source>
        <dbReference type="SAM" id="MobiDB-lite"/>
    </source>
</evidence>
<dbReference type="InterPro" id="IPR012341">
    <property type="entry name" value="6hp_glycosidase-like_sf"/>
</dbReference>
<feature type="transmembrane region" description="Helical" evidence="12">
    <location>
        <begin position="27"/>
        <end position="45"/>
    </location>
</feature>
<keyword evidence="14" id="KW-1185">Reference proteome</keyword>
<keyword evidence="6" id="KW-0106">Calcium</keyword>
<protein>
    <recommendedName>
        <fullName evidence="10">alpha-1,2-Mannosidase</fullName>
        <ecNumber evidence="10">3.2.1.-</ecNumber>
    </recommendedName>
</protein>
<proteinExistence type="inferred from homology"/>
<dbReference type="InterPro" id="IPR050749">
    <property type="entry name" value="Glycosyl_Hydrolase_47"/>
</dbReference>
<gene>
    <name evidence="13" type="primary">MNS1_2</name>
    <name evidence="13" type="ORF">GLX27_002709</name>
</gene>
<keyword evidence="12" id="KW-1133">Transmembrane helix</keyword>
<evidence type="ECO:0000256" key="9">
    <source>
        <dbReference type="ARBA" id="ARBA00048605"/>
    </source>
</evidence>
<dbReference type="PANTHER" id="PTHR11742:SF55">
    <property type="entry name" value="ENDOPLASMIC RETICULUM MANNOSYL-OLIGOSACCHARIDE 1,2-ALPHA-MANNOSIDASE"/>
    <property type="match status" value="1"/>
</dbReference>
<dbReference type="Gene3D" id="1.50.10.10">
    <property type="match status" value="1"/>
</dbReference>
<dbReference type="EMBL" id="CP046235">
    <property type="protein sequence ID" value="WFD48043.1"/>
    <property type="molecule type" value="Genomic_DNA"/>
</dbReference>
<keyword evidence="10 13" id="KW-0326">Glycosidase</keyword>
<evidence type="ECO:0000256" key="5">
    <source>
        <dbReference type="ARBA" id="ARBA00022801"/>
    </source>
</evidence>
<keyword evidence="12" id="KW-0472">Membrane</keyword>
<organism evidence="13 14">
    <name type="scientific">Malassezia furfur</name>
    <name type="common">Pityriasis versicolor infection agent</name>
    <name type="synonym">Pityrosporum furfur</name>
    <dbReference type="NCBI Taxonomy" id="55194"/>
    <lineage>
        <taxon>Eukaryota</taxon>
        <taxon>Fungi</taxon>
        <taxon>Dikarya</taxon>
        <taxon>Basidiomycota</taxon>
        <taxon>Ustilaginomycotina</taxon>
        <taxon>Malasseziomycetes</taxon>
        <taxon>Malasseziales</taxon>
        <taxon>Malasseziaceae</taxon>
        <taxon>Malassezia</taxon>
    </lineage>
</organism>
<dbReference type="PANTHER" id="PTHR11742">
    <property type="entry name" value="MANNOSYL-OLIGOSACCHARIDE ALPHA-1,2-MANNOSIDASE-RELATED"/>
    <property type="match status" value="1"/>
</dbReference>
<evidence type="ECO:0000256" key="8">
    <source>
        <dbReference type="ARBA" id="ARBA00047669"/>
    </source>
</evidence>
<sequence length="341" mass="37094">MAHHRAARPSDAAPTPRTPTAWSLRRSLLLAGAGVLLAIAAYFAMDEPEPELGVPAPSSSASSSSTSSSAMPSASAAQQATTSEARTMKVPFRLPPVHRIPDHPVDGADDAKREAVHTAFRQSWAAYEKYAWGLDEFHPLSRSGSNLLGDNRPLGYTIIDALDMLILLNETEAYAHARDWIRDELDWGIEGRLNVFETTIRVLGGLLSATALVRDPPPGALHAPAEDADLFLEKAVDLADRLLPAFATPSGIPLREVDLVTGEAFPDTDNYNASSLAEATTVQLEFKYLSHLTNNPTYWRAAERPMQYARAMSQPPTLGILPILMRWVDATDAVSRRASFT</sequence>
<comment type="catalytic activity">
    <reaction evidence="8">
        <text>N(4)-(alpha-D-Man-(1-&gt;2)-alpha-D-Man-(1-&gt;2)-alpha-D-Man-(1-&gt;3)-[alpha-D-Man-(1-&gt;3)-[alpha-D-Man-(1-&gt;2)-alpha-D-Man-(1-&gt;6)]-alpha-D-Man-(1-&gt;6)]-beta-D-Man-(1-&gt;4)-beta-D-GlcNAc-(1-&gt;4)-beta-D-GlcNAc)-L-asparaginyl-[protein] (N-glucan mannose isomer 8A1,2,3B1,3) + 3 H2O = N(4)-(alpha-D-Man-(1-&gt;3)-[alpha-D-Man-(1-&gt;3)-[alpha-D-Man-(1-&gt;6)]-alpha-D-Man-(1-&gt;6)]-beta-D-Man-(1-&gt;4)-beta-D-GlcNAc-(1-&gt;4)-beta-D-GlcNAc)-L-asparaginyl-[protein] (N-glucan mannose isomer 5A1,2) + 3 beta-D-mannose</text>
        <dbReference type="Rhea" id="RHEA:56028"/>
        <dbReference type="Rhea" id="RHEA-COMP:14358"/>
        <dbReference type="Rhea" id="RHEA-COMP:14367"/>
        <dbReference type="ChEBI" id="CHEBI:15377"/>
        <dbReference type="ChEBI" id="CHEBI:28563"/>
        <dbReference type="ChEBI" id="CHEBI:59087"/>
        <dbReference type="ChEBI" id="CHEBI:60628"/>
        <dbReference type="EC" id="3.2.1.113"/>
    </reaction>
</comment>